<evidence type="ECO:0000256" key="1">
    <source>
        <dbReference type="SAM" id="MobiDB-lite"/>
    </source>
</evidence>
<feature type="compositionally biased region" description="Low complexity" evidence="1">
    <location>
        <begin position="180"/>
        <end position="253"/>
    </location>
</feature>
<feature type="region of interest" description="Disordered" evidence="1">
    <location>
        <begin position="179"/>
        <end position="267"/>
    </location>
</feature>
<feature type="transmembrane region" description="Helical" evidence="2">
    <location>
        <begin position="271"/>
        <end position="291"/>
    </location>
</feature>
<evidence type="ECO:0000256" key="3">
    <source>
        <dbReference type="SAM" id="SignalP"/>
    </source>
</evidence>
<evidence type="ECO:0000256" key="2">
    <source>
        <dbReference type="SAM" id="Phobius"/>
    </source>
</evidence>
<evidence type="ECO:0008006" key="6">
    <source>
        <dbReference type="Google" id="ProtNLM"/>
    </source>
</evidence>
<feature type="chain" id="PRO_5038952908" description="Cell wall protein" evidence="3">
    <location>
        <begin position="24"/>
        <end position="298"/>
    </location>
</feature>
<feature type="signal peptide" evidence="3">
    <location>
        <begin position="1"/>
        <end position="23"/>
    </location>
</feature>
<accession>A0A941IH88</accession>
<comment type="caution">
    <text evidence="4">The sequence shown here is derived from an EMBL/GenBank/DDBJ whole genome shotgun (WGS) entry which is preliminary data.</text>
</comment>
<keyword evidence="5" id="KW-1185">Reference proteome</keyword>
<evidence type="ECO:0000313" key="4">
    <source>
        <dbReference type="EMBL" id="MBR7826949.1"/>
    </source>
</evidence>
<organism evidence="4 5">
    <name type="scientific">Actinospica acidithermotolerans</name>
    <dbReference type="NCBI Taxonomy" id="2828514"/>
    <lineage>
        <taxon>Bacteria</taxon>
        <taxon>Bacillati</taxon>
        <taxon>Actinomycetota</taxon>
        <taxon>Actinomycetes</taxon>
        <taxon>Catenulisporales</taxon>
        <taxon>Actinospicaceae</taxon>
        <taxon>Actinospica</taxon>
    </lineage>
</organism>
<dbReference type="AlphaFoldDB" id="A0A941IH88"/>
<dbReference type="EMBL" id="JAGSOH010000025">
    <property type="protein sequence ID" value="MBR7826949.1"/>
    <property type="molecule type" value="Genomic_DNA"/>
</dbReference>
<evidence type="ECO:0000313" key="5">
    <source>
        <dbReference type="Proteomes" id="UP000676325"/>
    </source>
</evidence>
<keyword evidence="3" id="KW-0732">Signal</keyword>
<sequence>MVRRVLCCTVALLAALGVPAGYAYGATVSPSCSDGNLSAANVSGTPTSVKAGAAIVDSTRLTNTTAAVLSNASFILALLPPPGVHGGTGAPALSWRVDGGAWHAFGLTWMASAVDWQSQVQYFGATFAPKAAHTLDIRTEFTTASPSGEYQYDLAYSADPCSMNELGMNFEYSQYAQGWTQPKPSPSTYKTTTSAPTHEAVRTSAATTPPTPSRTGTAASSPSPSPSADAKNSRSASAMSMPSDPAAPSDSAATLTGTQDTAASQPQRHGVPVLDVAVPAALLFLGGGLYARRRFRRR</sequence>
<keyword evidence="2" id="KW-0812">Transmembrane</keyword>
<protein>
    <recommendedName>
        <fullName evidence="6">Cell wall protein</fullName>
    </recommendedName>
</protein>
<dbReference type="Proteomes" id="UP000676325">
    <property type="component" value="Unassembled WGS sequence"/>
</dbReference>
<name>A0A941IH88_9ACTN</name>
<proteinExistence type="predicted"/>
<keyword evidence="2" id="KW-0472">Membrane</keyword>
<reference evidence="4" key="1">
    <citation type="submission" date="2021-04" db="EMBL/GenBank/DDBJ databases">
        <title>Genome based classification of Actinospica acidithermotolerans sp. nov., an actinobacterium isolated from an Indonesian hot spring.</title>
        <authorList>
            <person name="Kusuma A.B."/>
            <person name="Putra K.E."/>
            <person name="Nafisah S."/>
            <person name="Loh J."/>
            <person name="Nouioui I."/>
            <person name="Goodfellow M."/>
        </authorList>
    </citation>
    <scope>NUCLEOTIDE SEQUENCE</scope>
    <source>
        <strain evidence="4">MGRD01-02</strain>
    </source>
</reference>
<keyword evidence="2" id="KW-1133">Transmembrane helix</keyword>
<dbReference type="RefSeq" id="WP_212518095.1">
    <property type="nucleotide sequence ID" value="NZ_JAGSOH010000025.1"/>
</dbReference>
<gene>
    <name evidence="4" type="ORF">KDK95_11595</name>
</gene>
<feature type="compositionally biased region" description="Polar residues" evidence="1">
    <location>
        <begin position="254"/>
        <end position="267"/>
    </location>
</feature>